<dbReference type="RefSeq" id="WP_378937932.1">
    <property type="nucleotide sequence ID" value="NZ_JBHLVO010000029.1"/>
</dbReference>
<dbReference type="Proteomes" id="UP001589854">
    <property type="component" value="Unassembled WGS sequence"/>
</dbReference>
<dbReference type="Gene3D" id="2.60.300.12">
    <property type="entry name" value="HesB-like domain"/>
    <property type="match status" value="1"/>
</dbReference>
<sequence>MKITDEAKQILENIFKERNTDSIRVYSLGSGCCGPQIGLSLDVPQETDVIQEVNGVKVALDPQITSSVEEVTLDKEDTAEGAGFVLIGGSECC</sequence>
<comment type="caution">
    <text evidence="1">The sequence shown here is derived from an EMBL/GenBank/DDBJ whole genome shotgun (WGS) entry which is preliminary data.</text>
</comment>
<reference evidence="1 2" key="1">
    <citation type="submission" date="2024-09" db="EMBL/GenBank/DDBJ databases">
        <authorList>
            <person name="Sun Q."/>
            <person name="Mori K."/>
        </authorList>
    </citation>
    <scope>NUCLEOTIDE SEQUENCE [LARGE SCALE GENOMIC DNA]</scope>
    <source>
        <strain evidence="1 2">CCM 7228</strain>
    </source>
</reference>
<name>A0ABV6GKW2_9BACI</name>
<dbReference type="SUPFAM" id="SSF89360">
    <property type="entry name" value="HesB-like domain"/>
    <property type="match status" value="1"/>
</dbReference>
<evidence type="ECO:0000313" key="1">
    <source>
        <dbReference type="EMBL" id="MFC0274056.1"/>
    </source>
</evidence>
<evidence type="ECO:0000313" key="2">
    <source>
        <dbReference type="Proteomes" id="UP001589854"/>
    </source>
</evidence>
<dbReference type="EMBL" id="JBHLVO010000029">
    <property type="protein sequence ID" value="MFC0274056.1"/>
    <property type="molecule type" value="Genomic_DNA"/>
</dbReference>
<proteinExistence type="predicted"/>
<protein>
    <submittedName>
        <fullName evidence="1">Adhesin</fullName>
    </submittedName>
</protein>
<accession>A0ABV6GKW2</accession>
<organism evidence="1 2">
    <name type="scientific">Metabacillus herbersteinensis</name>
    <dbReference type="NCBI Taxonomy" id="283816"/>
    <lineage>
        <taxon>Bacteria</taxon>
        <taxon>Bacillati</taxon>
        <taxon>Bacillota</taxon>
        <taxon>Bacilli</taxon>
        <taxon>Bacillales</taxon>
        <taxon>Bacillaceae</taxon>
        <taxon>Metabacillus</taxon>
    </lineage>
</organism>
<dbReference type="InterPro" id="IPR035903">
    <property type="entry name" value="HesB-like_dom_sf"/>
</dbReference>
<keyword evidence="2" id="KW-1185">Reference proteome</keyword>
<gene>
    <name evidence="1" type="ORF">ACFFIX_22145</name>
</gene>